<proteinExistence type="predicted"/>
<dbReference type="GO" id="GO:0003677">
    <property type="term" value="F:DNA binding"/>
    <property type="evidence" value="ECO:0007669"/>
    <property type="project" value="InterPro"/>
</dbReference>
<organism evidence="1 2">
    <name type="scientific">Neolewinella aquimaris</name>
    <dbReference type="NCBI Taxonomy" id="1835722"/>
    <lineage>
        <taxon>Bacteria</taxon>
        <taxon>Pseudomonadati</taxon>
        <taxon>Bacteroidota</taxon>
        <taxon>Saprospiria</taxon>
        <taxon>Saprospirales</taxon>
        <taxon>Lewinellaceae</taxon>
        <taxon>Neolewinella</taxon>
    </lineage>
</organism>
<comment type="caution">
    <text evidence="1">The sequence shown here is derived from an EMBL/GenBank/DDBJ whole genome shotgun (WGS) entry which is preliminary data.</text>
</comment>
<dbReference type="RefSeq" id="WP_183495956.1">
    <property type="nucleotide sequence ID" value="NZ_JACIFF010000005.1"/>
</dbReference>
<dbReference type="SUPFAM" id="SSF143422">
    <property type="entry name" value="Transposase IS200-like"/>
    <property type="match status" value="1"/>
</dbReference>
<dbReference type="AlphaFoldDB" id="A0A840E7Y5"/>
<keyword evidence="2" id="KW-1185">Reference proteome</keyword>
<name>A0A840E7Y5_9BACT</name>
<dbReference type="GO" id="GO:0004803">
    <property type="term" value="F:transposase activity"/>
    <property type="evidence" value="ECO:0007669"/>
    <property type="project" value="InterPro"/>
</dbReference>
<dbReference type="Proteomes" id="UP000576209">
    <property type="component" value="Unassembled WGS sequence"/>
</dbReference>
<protein>
    <submittedName>
        <fullName evidence="1">Putative transposase</fullName>
    </submittedName>
</protein>
<dbReference type="PANTHER" id="PTHR34322:SF2">
    <property type="entry name" value="TRANSPOSASE IS200-LIKE DOMAIN-CONTAINING PROTEIN"/>
    <property type="match status" value="1"/>
</dbReference>
<accession>A0A840E7Y5</accession>
<sequence length="200" mass="23332">MYYPNVIYHVYNQSINFEPLFRNEGNYLFFLQKLRVHLLPVTDVLCYCLMPDHFHLQLIPKPEGCELATVGTSAGNHQVIHARFRTILSSYTRAFNNEHGRRGSLFRAGTKYKPAYADFLPENWEMREDDPFTRYIPYVRICFEYIHQNPVRARLVHAPEHWAFSSAKDYAGLREGSLCNYVLAEKLIGVGRDGRRPTEA</sequence>
<evidence type="ECO:0000313" key="2">
    <source>
        <dbReference type="Proteomes" id="UP000576209"/>
    </source>
</evidence>
<gene>
    <name evidence="1" type="ORF">GGR28_002350</name>
</gene>
<dbReference type="Gene3D" id="3.30.70.1290">
    <property type="entry name" value="Transposase IS200-like"/>
    <property type="match status" value="1"/>
</dbReference>
<dbReference type="PANTHER" id="PTHR34322">
    <property type="entry name" value="TRANSPOSASE, Y1_TNP DOMAIN-CONTAINING"/>
    <property type="match status" value="1"/>
</dbReference>
<evidence type="ECO:0000313" key="1">
    <source>
        <dbReference type="EMBL" id="MBB4079725.1"/>
    </source>
</evidence>
<dbReference type="InterPro" id="IPR036515">
    <property type="entry name" value="Transposase_17_sf"/>
</dbReference>
<reference evidence="1 2" key="1">
    <citation type="submission" date="2020-08" db="EMBL/GenBank/DDBJ databases">
        <title>Genomic Encyclopedia of Type Strains, Phase IV (KMG-IV): sequencing the most valuable type-strain genomes for metagenomic binning, comparative biology and taxonomic classification.</title>
        <authorList>
            <person name="Goeker M."/>
        </authorList>
    </citation>
    <scope>NUCLEOTIDE SEQUENCE [LARGE SCALE GENOMIC DNA]</scope>
    <source>
        <strain evidence="1 2">DSM 105137</strain>
    </source>
</reference>
<dbReference type="GO" id="GO:0006313">
    <property type="term" value="P:DNA transposition"/>
    <property type="evidence" value="ECO:0007669"/>
    <property type="project" value="InterPro"/>
</dbReference>
<dbReference type="EMBL" id="JACIFF010000005">
    <property type="protein sequence ID" value="MBB4079725.1"/>
    <property type="molecule type" value="Genomic_DNA"/>
</dbReference>